<feature type="domain" description="Stress-response A/B barrel" evidence="1">
    <location>
        <begin position="2"/>
        <end position="102"/>
    </location>
</feature>
<dbReference type="PANTHER" id="PTHR37832:SF1">
    <property type="entry name" value="STRESS-RESPONSE A_B BARREL DOMAIN-CONTAINING PROTEIN"/>
    <property type="match status" value="1"/>
</dbReference>
<dbReference type="OrthoDB" id="9808130at2"/>
<comment type="caution">
    <text evidence="2">The sequence shown here is derived from an EMBL/GenBank/DDBJ whole genome shotgun (WGS) entry which is preliminary data.</text>
</comment>
<proteinExistence type="predicted"/>
<evidence type="ECO:0000313" key="2">
    <source>
        <dbReference type="EMBL" id="TYP95536.1"/>
    </source>
</evidence>
<dbReference type="RefSeq" id="WP_148898200.1">
    <property type="nucleotide sequence ID" value="NZ_VNHY01000001.1"/>
</dbReference>
<dbReference type="InterPro" id="IPR011008">
    <property type="entry name" value="Dimeric_a/b-barrel"/>
</dbReference>
<dbReference type="Gene3D" id="3.30.70.100">
    <property type="match status" value="1"/>
</dbReference>
<keyword evidence="3" id="KW-1185">Reference proteome</keyword>
<reference evidence="2 3" key="1">
    <citation type="submission" date="2019-07" db="EMBL/GenBank/DDBJ databases">
        <title>Genomic Encyclopedia of Archaeal and Bacterial Type Strains, Phase II (KMG-II): from individual species to whole genera.</title>
        <authorList>
            <person name="Goeker M."/>
        </authorList>
    </citation>
    <scope>NUCLEOTIDE SEQUENCE [LARGE SCALE GENOMIC DNA]</scope>
    <source>
        <strain evidence="2 3">DSM 21935</strain>
    </source>
</reference>
<dbReference type="InterPro" id="IPR013097">
    <property type="entry name" value="Dabb"/>
</dbReference>
<evidence type="ECO:0000259" key="1">
    <source>
        <dbReference type="PROSITE" id="PS51502"/>
    </source>
</evidence>
<accession>A0A5D3YN25</accession>
<dbReference type="SUPFAM" id="SSF54909">
    <property type="entry name" value="Dimeric alpha+beta barrel"/>
    <property type="match status" value="1"/>
</dbReference>
<dbReference type="PROSITE" id="PS51502">
    <property type="entry name" value="S_R_A_B_BARREL"/>
    <property type="match status" value="1"/>
</dbReference>
<dbReference type="EMBL" id="VNHY01000001">
    <property type="protein sequence ID" value="TYP95536.1"/>
    <property type="molecule type" value="Genomic_DNA"/>
</dbReference>
<sequence>MIRHVVMWKLKDEAEGASKEKNAEKMKLILEGLKTNIDEIKNVEVGINISEDDDEAGSPHDVVLISDFETELDYSMYTRNEHHKKAVKFINSVIEERHFVDYNVDM</sequence>
<dbReference type="Pfam" id="PF07876">
    <property type="entry name" value="Dabb"/>
    <property type="match status" value="1"/>
</dbReference>
<dbReference type="AlphaFoldDB" id="A0A5D3YN25"/>
<evidence type="ECO:0000313" key="3">
    <source>
        <dbReference type="Proteomes" id="UP000324595"/>
    </source>
</evidence>
<protein>
    <submittedName>
        <fullName evidence="2">Stress responsive A/B Barrel Domain</fullName>
    </submittedName>
</protein>
<dbReference type="SMART" id="SM00886">
    <property type="entry name" value="Dabb"/>
    <property type="match status" value="1"/>
</dbReference>
<organism evidence="2 3">
    <name type="scientific">Fodinibius salinus</name>
    <dbReference type="NCBI Taxonomy" id="860790"/>
    <lineage>
        <taxon>Bacteria</taxon>
        <taxon>Pseudomonadati</taxon>
        <taxon>Balneolota</taxon>
        <taxon>Balneolia</taxon>
        <taxon>Balneolales</taxon>
        <taxon>Balneolaceae</taxon>
        <taxon>Fodinibius</taxon>
    </lineage>
</organism>
<name>A0A5D3YN25_9BACT</name>
<gene>
    <name evidence="2" type="ORF">LX73_0844</name>
</gene>
<dbReference type="Proteomes" id="UP000324595">
    <property type="component" value="Unassembled WGS sequence"/>
</dbReference>
<dbReference type="PANTHER" id="PTHR37832">
    <property type="entry name" value="BLL2683 PROTEIN"/>
    <property type="match status" value="1"/>
</dbReference>